<keyword evidence="1" id="KW-0808">Transferase</keyword>
<dbReference type="Pfam" id="PF13489">
    <property type="entry name" value="Methyltransf_23"/>
    <property type="match status" value="1"/>
</dbReference>
<organism evidence="1 2">
    <name type="scientific">Crossiella cryophila</name>
    <dbReference type="NCBI Taxonomy" id="43355"/>
    <lineage>
        <taxon>Bacteria</taxon>
        <taxon>Bacillati</taxon>
        <taxon>Actinomycetota</taxon>
        <taxon>Actinomycetes</taxon>
        <taxon>Pseudonocardiales</taxon>
        <taxon>Pseudonocardiaceae</taxon>
        <taxon>Crossiella</taxon>
    </lineage>
</organism>
<dbReference type="CDD" id="cd02440">
    <property type="entry name" value="AdoMet_MTases"/>
    <property type="match status" value="1"/>
</dbReference>
<keyword evidence="1" id="KW-0489">Methyltransferase</keyword>
<comment type="caution">
    <text evidence="1">The sequence shown here is derived from an EMBL/GenBank/DDBJ whole genome shotgun (WGS) entry which is preliminary data.</text>
</comment>
<dbReference type="EMBL" id="JACHMH010000001">
    <property type="protein sequence ID" value="MBB4678289.1"/>
    <property type="molecule type" value="Genomic_DNA"/>
</dbReference>
<keyword evidence="1" id="KW-0830">Ubiquinone</keyword>
<dbReference type="Proteomes" id="UP000533598">
    <property type="component" value="Unassembled WGS sequence"/>
</dbReference>
<keyword evidence="2" id="KW-1185">Reference proteome</keyword>
<accession>A0A7W7CEX7</accession>
<dbReference type="RefSeq" id="WP_185004141.1">
    <property type="nucleotide sequence ID" value="NZ_BAAAUI010000004.1"/>
</dbReference>
<dbReference type="GO" id="GO:0008168">
    <property type="term" value="F:methyltransferase activity"/>
    <property type="evidence" value="ECO:0007669"/>
    <property type="project" value="UniProtKB-KW"/>
</dbReference>
<evidence type="ECO:0000313" key="1">
    <source>
        <dbReference type="EMBL" id="MBB4678289.1"/>
    </source>
</evidence>
<dbReference type="GO" id="GO:0032259">
    <property type="term" value="P:methylation"/>
    <property type="evidence" value="ECO:0007669"/>
    <property type="project" value="UniProtKB-KW"/>
</dbReference>
<dbReference type="InterPro" id="IPR029063">
    <property type="entry name" value="SAM-dependent_MTases_sf"/>
</dbReference>
<name>A0A7W7CEX7_9PSEU</name>
<dbReference type="Gene3D" id="3.40.50.150">
    <property type="entry name" value="Vaccinia Virus protein VP39"/>
    <property type="match status" value="1"/>
</dbReference>
<dbReference type="SUPFAM" id="SSF53335">
    <property type="entry name" value="S-adenosyl-L-methionine-dependent methyltransferases"/>
    <property type="match status" value="1"/>
</dbReference>
<proteinExistence type="predicted"/>
<protein>
    <submittedName>
        <fullName evidence="1">Ubiquinone/menaquinone biosynthesis C-methylase UbiE</fullName>
    </submittedName>
</protein>
<evidence type="ECO:0000313" key="2">
    <source>
        <dbReference type="Proteomes" id="UP000533598"/>
    </source>
</evidence>
<gene>
    <name evidence="1" type="ORF">HNR67_004407</name>
</gene>
<dbReference type="AlphaFoldDB" id="A0A7W7CEX7"/>
<sequence length="349" mass="38532">MGRSEVIAGLRAEYAAALAGGTARFFEPRRRQCPWCDSPKLTTRLRTPDLMQHKPGRFLLDECGGCGHVFQNPRLTEEGLDFYYRDFYDRLGEKATAGRFRSQQGAYKDRAGMVRPHTEPKAWLDVGTGHGHFCGTAAKLFPHTDFDGVDMTDGVLLAEGEGRIRQAHQGRFTALSAGLAGQYDVVSMFHYLEHSVEPREEIAAARETLRSGGHLIIEVPDPECRLAKVLGRYWLSWLQPQHLNFVPVGNLCAELAEQGFTVVDVHRKKAHMPFDLMLAAGLFVENLAPRGDAPWLAVPPNPLERLARGAVVAAGMPLAVAGVLLDRLLALAPERAGLTNTYRVLARLS</sequence>
<reference evidence="1 2" key="1">
    <citation type="submission" date="2020-08" db="EMBL/GenBank/DDBJ databases">
        <title>Sequencing the genomes of 1000 actinobacteria strains.</title>
        <authorList>
            <person name="Klenk H.-P."/>
        </authorList>
    </citation>
    <scope>NUCLEOTIDE SEQUENCE [LARGE SCALE GENOMIC DNA]</scope>
    <source>
        <strain evidence="1 2">DSM 44230</strain>
    </source>
</reference>